<evidence type="ECO:0000256" key="1">
    <source>
        <dbReference type="SAM" id="MobiDB-lite"/>
    </source>
</evidence>
<proteinExistence type="predicted"/>
<accession>A0A5N6L1L1</accession>
<comment type="caution">
    <text evidence="2">The sequence shown here is derived from an EMBL/GenBank/DDBJ whole genome shotgun (WGS) entry which is preliminary data.</text>
</comment>
<evidence type="ECO:0000313" key="3">
    <source>
        <dbReference type="Proteomes" id="UP000327013"/>
    </source>
</evidence>
<feature type="compositionally biased region" description="Basic and acidic residues" evidence="1">
    <location>
        <begin position="20"/>
        <end position="42"/>
    </location>
</feature>
<feature type="region of interest" description="Disordered" evidence="1">
    <location>
        <begin position="20"/>
        <end position="75"/>
    </location>
</feature>
<dbReference type="EMBL" id="VIBQ01000062">
    <property type="protein sequence ID" value="KAB8556602.1"/>
    <property type="molecule type" value="Genomic_DNA"/>
</dbReference>
<protein>
    <submittedName>
        <fullName evidence="2">Uncharacterized protein</fullName>
    </submittedName>
</protein>
<reference evidence="2 3" key="1">
    <citation type="submission" date="2019-06" db="EMBL/GenBank/DDBJ databases">
        <title>A chromosomal-level reference genome of Carpinus fangiana (Coryloideae, Betulaceae).</title>
        <authorList>
            <person name="Yang X."/>
            <person name="Wang Z."/>
            <person name="Zhang L."/>
            <person name="Hao G."/>
            <person name="Liu J."/>
            <person name="Yang Y."/>
        </authorList>
    </citation>
    <scope>NUCLEOTIDE SEQUENCE [LARGE SCALE GENOMIC DNA]</scope>
    <source>
        <strain evidence="2">Cfa_2016G</strain>
        <tissue evidence="2">Leaf</tissue>
    </source>
</reference>
<dbReference type="AlphaFoldDB" id="A0A5N6L1L1"/>
<gene>
    <name evidence="2" type="ORF">FH972_025639</name>
</gene>
<sequence>MVGHCDGLQALRRMYASERRLEEDRISAQRRREERTRTKDGQESEGAQCGAVRGIKESAGEGQERGGGHAFSRQR</sequence>
<evidence type="ECO:0000313" key="2">
    <source>
        <dbReference type="EMBL" id="KAB8556602.1"/>
    </source>
</evidence>
<feature type="compositionally biased region" description="Basic and acidic residues" evidence="1">
    <location>
        <begin position="54"/>
        <end position="67"/>
    </location>
</feature>
<name>A0A5N6L1L1_9ROSI</name>
<keyword evidence="3" id="KW-1185">Reference proteome</keyword>
<organism evidence="2 3">
    <name type="scientific">Carpinus fangiana</name>
    <dbReference type="NCBI Taxonomy" id="176857"/>
    <lineage>
        <taxon>Eukaryota</taxon>
        <taxon>Viridiplantae</taxon>
        <taxon>Streptophyta</taxon>
        <taxon>Embryophyta</taxon>
        <taxon>Tracheophyta</taxon>
        <taxon>Spermatophyta</taxon>
        <taxon>Magnoliopsida</taxon>
        <taxon>eudicotyledons</taxon>
        <taxon>Gunneridae</taxon>
        <taxon>Pentapetalae</taxon>
        <taxon>rosids</taxon>
        <taxon>fabids</taxon>
        <taxon>Fagales</taxon>
        <taxon>Betulaceae</taxon>
        <taxon>Carpinus</taxon>
    </lineage>
</organism>
<dbReference type="Proteomes" id="UP000327013">
    <property type="component" value="Unassembled WGS sequence"/>
</dbReference>